<dbReference type="SUPFAM" id="SSF144232">
    <property type="entry name" value="HIT/MYND zinc finger-like"/>
    <property type="match status" value="1"/>
</dbReference>
<accession>A0A1E7FTI6</accession>
<keyword evidence="1" id="KW-0479">Metal-binding</keyword>
<sequence length="412" mass="47490">MSPPQNIGREYIECDSPVCSNLNPSKRCSRCHLTYYCSVACQRAHFPEHRNDCHDINQMRELQSGISQKQDAVAVPDATTVDDNDKRNTIADQNCCFICLDAPQDPYILPRCGHTFCFGCLQKWQEHIKKSLSRSPKLTCPACRADMPDMEKAMNETAMLYAERARGKSLSDDEKRKYHEMALVELKKVDESIDFESRGQALFTKADVLLKLNRPADALKALEEMEQIHEEGMENHTEINRLIDLLNAAEDEDRYEDSDVILEQLEALKEKDVNTKQLEINSLYELYLSMSEAKEAMEDWEGARGIYKYKLFAMTPERGTPPQERRMFMGLSRCLYHLGEYKFAIDLGEAAIMMNRHFPQVHKYVALSQKALGNNEDAVRTMAKAINYETPWDEVNKKIVHEMYDEMKNSLI</sequence>
<evidence type="ECO:0008006" key="9">
    <source>
        <dbReference type="Google" id="ProtNLM"/>
    </source>
</evidence>
<dbReference type="Gene3D" id="1.25.40.10">
    <property type="entry name" value="Tetratricopeptide repeat domain"/>
    <property type="match status" value="1"/>
</dbReference>
<dbReference type="InterPro" id="IPR017907">
    <property type="entry name" value="Znf_RING_CS"/>
</dbReference>
<dbReference type="InterPro" id="IPR002893">
    <property type="entry name" value="Znf_MYND"/>
</dbReference>
<feature type="domain" description="MYND-type" evidence="6">
    <location>
        <begin position="16"/>
        <end position="53"/>
    </location>
</feature>
<dbReference type="GO" id="GO:0008270">
    <property type="term" value="F:zinc ion binding"/>
    <property type="evidence" value="ECO:0007669"/>
    <property type="project" value="UniProtKB-KW"/>
</dbReference>
<organism evidence="7 8">
    <name type="scientific">Fragilariopsis cylindrus CCMP1102</name>
    <dbReference type="NCBI Taxonomy" id="635003"/>
    <lineage>
        <taxon>Eukaryota</taxon>
        <taxon>Sar</taxon>
        <taxon>Stramenopiles</taxon>
        <taxon>Ochrophyta</taxon>
        <taxon>Bacillariophyta</taxon>
        <taxon>Bacillariophyceae</taxon>
        <taxon>Bacillariophycidae</taxon>
        <taxon>Bacillariales</taxon>
        <taxon>Bacillariaceae</taxon>
        <taxon>Fragilariopsis</taxon>
    </lineage>
</organism>
<evidence type="ECO:0000259" key="6">
    <source>
        <dbReference type="PROSITE" id="PS50865"/>
    </source>
</evidence>
<dbReference type="PROSITE" id="PS50865">
    <property type="entry name" value="ZF_MYND_2"/>
    <property type="match status" value="1"/>
</dbReference>
<dbReference type="Pfam" id="PF00097">
    <property type="entry name" value="zf-C3HC4"/>
    <property type="match status" value="1"/>
</dbReference>
<dbReference type="InterPro" id="IPR011990">
    <property type="entry name" value="TPR-like_helical_dom_sf"/>
</dbReference>
<dbReference type="SUPFAM" id="SSF57850">
    <property type="entry name" value="RING/U-box"/>
    <property type="match status" value="1"/>
</dbReference>
<keyword evidence="3" id="KW-0862">Zinc</keyword>
<proteinExistence type="predicted"/>
<keyword evidence="8" id="KW-1185">Reference proteome</keyword>
<dbReference type="SMART" id="SM00184">
    <property type="entry name" value="RING"/>
    <property type="match status" value="1"/>
</dbReference>
<dbReference type="PROSITE" id="PS50089">
    <property type="entry name" value="ZF_RING_2"/>
    <property type="match status" value="1"/>
</dbReference>
<dbReference type="InterPro" id="IPR013083">
    <property type="entry name" value="Znf_RING/FYVE/PHD"/>
</dbReference>
<feature type="domain" description="RING-type" evidence="5">
    <location>
        <begin position="96"/>
        <end position="144"/>
    </location>
</feature>
<protein>
    <recommendedName>
        <fullName evidence="9">TPR-like protein</fullName>
    </recommendedName>
</protein>
<evidence type="ECO:0000313" key="8">
    <source>
        <dbReference type="Proteomes" id="UP000095751"/>
    </source>
</evidence>
<keyword evidence="2 4" id="KW-0863">Zinc-finger</keyword>
<reference evidence="7 8" key="1">
    <citation type="submission" date="2016-09" db="EMBL/GenBank/DDBJ databases">
        <title>Extensive genetic diversity and differential bi-allelic expression allows diatom success in the polar Southern Ocean.</title>
        <authorList>
            <consortium name="DOE Joint Genome Institute"/>
            <person name="Mock T."/>
            <person name="Otillar R.P."/>
            <person name="Strauss J."/>
            <person name="Dupont C."/>
            <person name="Frickenhaus S."/>
            <person name="Maumus F."/>
            <person name="Mcmullan M."/>
            <person name="Sanges R."/>
            <person name="Schmutz J."/>
            <person name="Toseland A."/>
            <person name="Valas R."/>
            <person name="Veluchamy A."/>
            <person name="Ward B.J."/>
            <person name="Allen A."/>
            <person name="Barry K."/>
            <person name="Falciatore A."/>
            <person name="Ferrante M."/>
            <person name="Fortunato A.E."/>
            <person name="Gloeckner G."/>
            <person name="Gruber A."/>
            <person name="Hipkin R."/>
            <person name="Janech M."/>
            <person name="Kroth P."/>
            <person name="Leese F."/>
            <person name="Lindquist E."/>
            <person name="Lyon B.R."/>
            <person name="Martin J."/>
            <person name="Mayer C."/>
            <person name="Parker M."/>
            <person name="Quesneville H."/>
            <person name="Raymond J."/>
            <person name="Uhlig C."/>
            <person name="Valentin K.U."/>
            <person name="Worden A.Z."/>
            <person name="Armbrust E.V."/>
            <person name="Bowler C."/>
            <person name="Green B."/>
            <person name="Moulton V."/>
            <person name="Van Oosterhout C."/>
            <person name="Grigoriev I."/>
        </authorList>
    </citation>
    <scope>NUCLEOTIDE SEQUENCE [LARGE SCALE GENOMIC DNA]</scope>
    <source>
        <strain evidence="7 8">CCMP1102</strain>
    </source>
</reference>
<evidence type="ECO:0000256" key="2">
    <source>
        <dbReference type="ARBA" id="ARBA00022771"/>
    </source>
</evidence>
<dbReference type="InterPro" id="IPR047126">
    <property type="entry name" value="RNF141-like"/>
</dbReference>
<evidence type="ECO:0000256" key="1">
    <source>
        <dbReference type="ARBA" id="ARBA00022723"/>
    </source>
</evidence>
<dbReference type="InParanoid" id="A0A1E7FTI6"/>
<dbReference type="PROSITE" id="PS00518">
    <property type="entry name" value="ZF_RING_1"/>
    <property type="match status" value="1"/>
</dbReference>
<dbReference type="Gene3D" id="6.10.140.2220">
    <property type="match status" value="1"/>
</dbReference>
<dbReference type="GO" id="GO:0005737">
    <property type="term" value="C:cytoplasm"/>
    <property type="evidence" value="ECO:0007669"/>
    <property type="project" value="UniProtKB-ARBA"/>
</dbReference>
<evidence type="ECO:0000256" key="4">
    <source>
        <dbReference type="PROSITE-ProRule" id="PRU00134"/>
    </source>
</evidence>
<evidence type="ECO:0000259" key="5">
    <source>
        <dbReference type="PROSITE" id="PS50089"/>
    </source>
</evidence>
<dbReference type="AlphaFoldDB" id="A0A1E7FTI6"/>
<dbReference type="SUPFAM" id="SSF48452">
    <property type="entry name" value="TPR-like"/>
    <property type="match status" value="1"/>
</dbReference>
<dbReference type="OrthoDB" id="188436at2759"/>
<evidence type="ECO:0000256" key="3">
    <source>
        <dbReference type="ARBA" id="ARBA00022833"/>
    </source>
</evidence>
<evidence type="ECO:0000313" key="7">
    <source>
        <dbReference type="EMBL" id="OEU21482.1"/>
    </source>
</evidence>
<dbReference type="KEGG" id="fcy:FRACYDRAFT_235108"/>
<dbReference type="Pfam" id="PF01753">
    <property type="entry name" value="zf-MYND"/>
    <property type="match status" value="1"/>
</dbReference>
<dbReference type="InterPro" id="IPR001841">
    <property type="entry name" value="Znf_RING"/>
</dbReference>
<gene>
    <name evidence="7" type="ORF">FRACYDRAFT_235108</name>
</gene>
<name>A0A1E7FTI6_9STRA</name>
<dbReference type="InterPro" id="IPR018957">
    <property type="entry name" value="Znf_C3HC4_RING-type"/>
</dbReference>
<dbReference type="Proteomes" id="UP000095751">
    <property type="component" value="Unassembled WGS sequence"/>
</dbReference>
<dbReference type="EMBL" id="KV784354">
    <property type="protein sequence ID" value="OEU21482.1"/>
    <property type="molecule type" value="Genomic_DNA"/>
</dbReference>
<dbReference type="PANTHER" id="PTHR12109">
    <property type="entry name" value="RING FINGER PROTEIN 141-RELATED"/>
    <property type="match status" value="1"/>
</dbReference>
<dbReference type="Gene3D" id="3.30.40.10">
    <property type="entry name" value="Zinc/RING finger domain, C3HC4 (zinc finger)"/>
    <property type="match status" value="1"/>
</dbReference>